<keyword evidence="2" id="KW-1185">Reference proteome</keyword>
<dbReference type="InterPro" id="IPR025017">
    <property type="entry name" value="DUF3954"/>
</dbReference>
<reference evidence="1 2" key="1">
    <citation type="submission" date="2019-06" db="EMBL/GenBank/DDBJ databases">
        <title>Sorghum-associated microbial communities from plants grown in Nebraska, USA.</title>
        <authorList>
            <person name="Schachtman D."/>
        </authorList>
    </citation>
    <scope>NUCLEOTIDE SEQUENCE [LARGE SCALE GENOMIC DNA]</scope>
    <source>
        <strain evidence="1 2">2482</strain>
    </source>
</reference>
<organism evidence="1 2">
    <name type="scientific">Neobacillus bataviensis</name>
    <dbReference type="NCBI Taxonomy" id="220685"/>
    <lineage>
        <taxon>Bacteria</taxon>
        <taxon>Bacillati</taxon>
        <taxon>Bacillota</taxon>
        <taxon>Bacilli</taxon>
        <taxon>Bacillales</taxon>
        <taxon>Bacillaceae</taxon>
        <taxon>Neobacillus</taxon>
    </lineage>
</organism>
<dbReference type="EMBL" id="VIVN01000016">
    <property type="protein sequence ID" value="TWD93206.1"/>
    <property type="molecule type" value="Genomic_DNA"/>
</dbReference>
<proteinExistence type="predicted"/>
<dbReference type="Pfam" id="PF13128">
    <property type="entry name" value="DUF3954"/>
    <property type="match status" value="1"/>
</dbReference>
<gene>
    <name evidence="1" type="ORF">FB550_11620</name>
</gene>
<protein>
    <submittedName>
        <fullName evidence="1">Uncharacterized protein DUF3954</fullName>
    </submittedName>
</protein>
<evidence type="ECO:0000313" key="1">
    <source>
        <dbReference type="EMBL" id="TWD93206.1"/>
    </source>
</evidence>
<accession>A0A561CPT0</accession>
<dbReference type="Proteomes" id="UP000319671">
    <property type="component" value="Unassembled WGS sequence"/>
</dbReference>
<dbReference type="AlphaFoldDB" id="A0A561CPT0"/>
<evidence type="ECO:0000313" key="2">
    <source>
        <dbReference type="Proteomes" id="UP000319671"/>
    </source>
</evidence>
<dbReference type="RefSeq" id="WP_144567668.1">
    <property type="nucleotide sequence ID" value="NZ_VIVN01000016.1"/>
</dbReference>
<sequence length="74" mass="8302">MKPKTVSDLMEGNELIQTDLQVVIFDPKENCTYVIANGKAIKMDAPPSGLGKHIITWQDGKVVYLVKDEKQKIE</sequence>
<comment type="caution">
    <text evidence="1">The sequence shown here is derived from an EMBL/GenBank/DDBJ whole genome shotgun (WGS) entry which is preliminary data.</text>
</comment>
<name>A0A561CPT0_9BACI</name>